<dbReference type="Pfam" id="PF09387">
    <property type="entry name" value="MRP"/>
    <property type="match status" value="1"/>
</dbReference>
<dbReference type="InterPro" id="IPR032680">
    <property type="entry name" value="SUN1_N"/>
</dbReference>
<evidence type="ECO:0000313" key="4">
    <source>
        <dbReference type="Proteomes" id="UP000031737"/>
    </source>
</evidence>
<dbReference type="Proteomes" id="UP000031737">
    <property type="component" value="Unassembled WGS sequence"/>
</dbReference>
<dbReference type="Gene3D" id="2.30.31.40">
    <property type="match status" value="1"/>
</dbReference>
<sequence length="207" mass="22959">MLRAVSGRAFLARAAGARCVAGTAGLQSLPKFEIHDVRDDPALGTMTRVAIDGKALLISQYPQLGPRKVDPNDLSPQFDADRRISVRLRHVDLAALVCVCQSRVPKHEMMNRAYTLVFEKSADGYRLHGKIHRVASQKMEDWSVNFDKHFAVTLDHFLESALTESFGFRQHYAVRVSEGGAQDADTALGSASRRQQRLRNADSAQRG</sequence>
<organism evidence="3 4">
    <name type="scientific">Trypanosoma rangeli SC58</name>
    <dbReference type="NCBI Taxonomy" id="429131"/>
    <lineage>
        <taxon>Eukaryota</taxon>
        <taxon>Discoba</taxon>
        <taxon>Euglenozoa</taxon>
        <taxon>Kinetoplastea</taxon>
        <taxon>Metakinetoplastina</taxon>
        <taxon>Trypanosomatida</taxon>
        <taxon>Trypanosomatidae</taxon>
        <taxon>Trypanosoma</taxon>
        <taxon>Herpetosoma</taxon>
    </lineage>
</organism>
<dbReference type="GO" id="GO:0006355">
    <property type="term" value="P:regulation of DNA-templated transcription"/>
    <property type="evidence" value="ECO:0007669"/>
    <property type="project" value="InterPro"/>
</dbReference>
<evidence type="ECO:0000313" key="3">
    <source>
        <dbReference type="EMBL" id="ESL10555.1"/>
    </source>
</evidence>
<dbReference type="GO" id="GO:0003677">
    <property type="term" value="F:DNA binding"/>
    <property type="evidence" value="ECO:0007669"/>
    <property type="project" value="InterPro"/>
</dbReference>
<dbReference type="InterPro" id="IPR009044">
    <property type="entry name" value="ssDNA-bd_transcriptional_reg"/>
</dbReference>
<comment type="caution">
    <text evidence="3">The sequence shown here is derived from an EMBL/GenBank/DDBJ whole genome shotgun (WGS) entry which is preliminary data.</text>
</comment>
<evidence type="ECO:0000256" key="1">
    <source>
        <dbReference type="SAM" id="MobiDB-lite"/>
    </source>
</evidence>
<feature type="region of interest" description="Disordered" evidence="1">
    <location>
        <begin position="184"/>
        <end position="207"/>
    </location>
</feature>
<accession>A0A061J8C2</accession>
<name>A0A061J8C2_TRYRA</name>
<keyword evidence="4" id="KW-1185">Reference proteome</keyword>
<feature type="domain" description="SUN" evidence="2">
    <location>
        <begin position="26"/>
        <end position="167"/>
    </location>
</feature>
<dbReference type="OrthoDB" id="244752at2759"/>
<dbReference type="SUPFAM" id="SSF54447">
    <property type="entry name" value="ssDNA-binding transcriptional regulator domain"/>
    <property type="match status" value="1"/>
</dbReference>
<protein>
    <submittedName>
        <fullName evidence="3">Mitochondrial RNA binding protein 1</fullName>
    </submittedName>
</protein>
<dbReference type="EMBL" id="AUPL01001711">
    <property type="protein sequence ID" value="ESL10555.1"/>
    <property type="molecule type" value="Genomic_DNA"/>
</dbReference>
<proteinExistence type="predicted"/>
<reference evidence="3 4" key="1">
    <citation type="submission" date="2013-07" db="EMBL/GenBank/DDBJ databases">
        <authorList>
            <person name="Stoco P.H."/>
            <person name="Wagner G."/>
            <person name="Gerber A."/>
            <person name="Zaha A."/>
            <person name="Thompson C."/>
            <person name="Bartholomeu D.C."/>
            <person name="Luckemeyer D.D."/>
            <person name="Bahia D."/>
            <person name="Loreto E."/>
            <person name="Prestes E.B."/>
            <person name="Lima F.M."/>
            <person name="Rodrigues-Luiz G."/>
            <person name="Vallejo G.A."/>
            <person name="Filho J.F."/>
            <person name="Monteiro K.M."/>
            <person name="Tyler K.M."/>
            <person name="de Almeida L.G."/>
            <person name="Ortiz M.F."/>
            <person name="Siervo M.A."/>
            <person name="de Moraes M.H."/>
            <person name="Cunha O.L."/>
            <person name="Mendonca-Neto R."/>
            <person name="Silva R."/>
            <person name="Teixeira S.M."/>
            <person name="Murta S.M."/>
            <person name="Sincero T.C."/>
            <person name="Mendes T.A."/>
            <person name="Urmenyi T.P."/>
            <person name="Silva V.G."/>
            <person name="da Rocha W.D."/>
            <person name="Andersson B."/>
            <person name="Romanha A.J."/>
            <person name="Steindel M."/>
            <person name="de Vasconcelos A.T."/>
            <person name="Grisard E.C."/>
        </authorList>
    </citation>
    <scope>NUCLEOTIDE SEQUENCE [LARGE SCALE GENOMIC DNA]</scope>
    <source>
        <strain evidence="3 4">SC58</strain>
    </source>
</reference>
<gene>
    <name evidence="3" type="ORF">TRSC58_01711</name>
</gene>
<dbReference type="AlphaFoldDB" id="A0A061J8C2"/>
<evidence type="ECO:0000259" key="2">
    <source>
        <dbReference type="Pfam" id="PF09387"/>
    </source>
</evidence>
<dbReference type="VEuPathDB" id="TriTrypDB:TRSC58_01711"/>